<dbReference type="InterPro" id="IPR000276">
    <property type="entry name" value="GPCR_Rhodpsn"/>
</dbReference>
<feature type="transmembrane region" description="Helical" evidence="11">
    <location>
        <begin position="67"/>
        <end position="87"/>
    </location>
</feature>
<evidence type="ECO:0000313" key="14">
    <source>
        <dbReference type="Proteomes" id="UP001174136"/>
    </source>
</evidence>
<evidence type="ECO:0000256" key="5">
    <source>
        <dbReference type="ARBA" id="ARBA00023040"/>
    </source>
</evidence>
<keyword evidence="7 9" id="KW-0675">Receptor</keyword>
<dbReference type="GO" id="GO:0005886">
    <property type="term" value="C:plasma membrane"/>
    <property type="evidence" value="ECO:0007669"/>
    <property type="project" value="UniProtKB-SubCell"/>
</dbReference>
<proteinExistence type="inferred from homology"/>
<dbReference type="FunFam" id="1.20.1070.10:FF:000279">
    <property type="entry name" value="Trace amine-associated receptor 16f"/>
    <property type="match status" value="1"/>
</dbReference>
<keyword evidence="14" id="KW-1185">Reference proteome</keyword>
<accession>A0AA47M4F3</accession>
<dbReference type="CDD" id="cd15055">
    <property type="entry name" value="7tmA_TAARs"/>
    <property type="match status" value="1"/>
</dbReference>
<keyword evidence="6 11" id="KW-0472">Membrane</keyword>
<reference evidence="13" key="1">
    <citation type="journal article" date="2023" name="Front. Mar. Sci.">
        <title>A new Merluccius polli reference genome to investigate the effects of global change in West African waters.</title>
        <authorList>
            <person name="Mateo J.L."/>
            <person name="Blanco-Fernandez C."/>
            <person name="Garcia-Vazquez E."/>
            <person name="Machado-Schiaffino G."/>
        </authorList>
    </citation>
    <scope>NUCLEOTIDE SEQUENCE</scope>
    <source>
        <strain evidence="13">C29</strain>
        <tissue evidence="13">Fin</tissue>
    </source>
</reference>
<dbReference type="AlphaFoldDB" id="A0AA47M4F3"/>
<name>A0AA47M4F3_MERPO</name>
<evidence type="ECO:0000256" key="8">
    <source>
        <dbReference type="ARBA" id="ARBA00023224"/>
    </source>
</evidence>
<dbReference type="InterPro" id="IPR017452">
    <property type="entry name" value="GPCR_Rhodpsn_7TM"/>
</dbReference>
<gene>
    <name evidence="13" type="primary">taar13c_2</name>
    <name evidence="13" type="ORF">N1851_031115</name>
</gene>
<dbReference type="Pfam" id="PF00001">
    <property type="entry name" value="7tm_1"/>
    <property type="match status" value="1"/>
</dbReference>
<dbReference type="Proteomes" id="UP001174136">
    <property type="component" value="Unassembled WGS sequence"/>
</dbReference>
<evidence type="ECO:0000256" key="4">
    <source>
        <dbReference type="ARBA" id="ARBA00022989"/>
    </source>
</evidence>
<dbReference type="EMBL" id="JAOPHQ010005991">
    <property type="protein sequence ID" value="KAK0133389.1"/>
    <property type="molecule type" value="Genomic_DNA"/>
</dbReference>
<comment type="subcellular location">
    <subcellularLocation>
        <location evidence="1">Cell membrane</location>
        <topology evidence="1">Multi-pass membrane protein</topology>
    </subcellularLocation>
</comment>
<dbReference type="PROSITE" id="PS00237">
    <property type="entry name" value="G_PROTEIN_RECEP_F1_1"/>
    <property type="match status" value="1"/>
</dbReference>
<keyword evidence="4 11" id="KW-1133">Transmembrane helix</keyword>
<dbReference type="GO" id="GO:0001594">
    <property type="term" value="F:trace-amine receptor activity"/>
    <property type="evidence" value="ECO:0007669"/>
    <property type="project" value="TreeGrafter"/>
</dbReference>
<dbReference type="PANTHER" id="PTHR24249">
    <property type="entry name" value="HISTAMINE RECEPTOR-RELATED G-PROTEIN COUPLED RECEPTOR"/>
    <property type="match status" value="1"/>
</dbReference>
<evidence type="ECO:0000256" key="2">
    <source>
        <dbReference type="ARBA" id="ARBA00022475"/>
    </source>
</evidence>
<dbReference type="PROSITE" id="PS50262">
    <property type="entry name" value="G_PROTEIN_RECEP_F1_2"/>
    <property type="match status" value="1"/>
</dbReference>
<comment type="similarity">
    <text evidence="9">Belongs to the G-protein coupled receptor 1 family.</text>
</comment>
<evidence type="ECO:0000259" key="12">
    <source>
        <dbReference type="PROSITE" id="PS50262"/>
    </source>
</evidence>
<dbReference type="PRINTS" id="PR00237">
    <property type="entry name" value="GPCRRHODOPSN"/>
</dbReference>
<evidence type="ECO:0000256" key="3">
    <source>
        <dbReference type="ARBA" id="ARBA00022692"/>
    </source>
</evidence>
<evidence type="ECO:0000256" key="9">
    <source>
        <dbReference type="RuleBase" id="RU000688"/>
    </source>
</evidence>
<organism evidence="13 14">
    <name type="scientific">Merluccius polli</name>
    <name type="common">Benguela hake</name>
    <name type="synonym">Merluccius cadenati</name>
    <dbReference type="NCBI Taxonomy" id="89951"/>
    <lineage>
        <taxon>Eukaryota</taxon>
        <taxon>Metazoa</taxon>
        <taxon>Chordata</taxon>
        <taxon>Craniata</taxon>
        <taxon>Vertebrata</taxon>
        <taxon>Euteleostomi</taxon>
        <taxon>Actinopterygii</taxon>
        <taxon>Neopterygii</taxon>
        <taxon>Teleostei</taxon>
        <taxon>Neoteleostei</taxon>
        <taxon>Acanthomorphata</taxon>
        <taxon>Zeiogadaria</taxon>
        <taxon>Gadariae</taxon>
        <taxon>Gadiformes</taxon>
        <taxon>Gadoidei</taxon>
        <taxon>Merlucciidae</taxon>
        <taxon>Merluccius</taxon>
    </lineage>
</organism>
<evidence type="ECO:0000313" key="13">
    <source>
        <dbReference type="EMBL" id="KAK0133389.1"/>
    </source>
</evidence>
<evidence type="ECO:0000256" key="10">
    <source>
        <dbReference type="SAM" id="MobiDB-lite"/>
    </source>
</evidence>
<dbReference type="PANTHER" id="PTHR24249:SF381">
    <property type="entry name" value="TRACE AMINE ASSOCIATED RECEPTOR 19P-RELATED"/>
    <property type="match status" value="1"/>
</dbReference>
<keyword evidence="5 9" id="KW-0297">G-protein coupled receptor</keyword>
<keyword evidence="3 9" id="KW-0812">Transmembrane</keyword>
<evidence type="ECO:0000256" key="1">
    <source>
        <dbReference type="ARBA" id="ARBA00004651"/>
    </source>
</evidence>
<feature type="transmembrane region" description="Helical" evidence="11">
    <location>
        <begin position="272"/>
        <end position="296"/>
    </location>
</feature>
<feature type="transmembrane region" description="Helical" evidence="11">
    <location>
        <begin position="30"/>
        <end position="55"/>
    </location>
</feature>
<evidence type="ECO:0000256" key="11">
    <source>
        <dbReference type="SAM" id="Phobius"/>
    </source>
</evidence>
<dbReference type="SUPFAM" id="SSF81321">
    <property type="entry name" value="Family A G protein-coupled receptor-like"/>
    <property type="match status" value="1"/>
</dbReference>
<evidence type="ECO:0000256" key="6">
    <source>
        <dbReference type="ARBA" id="ARBA00023136"/>
    </source>
</evidence>
<comment type="caution">
    <text evidence="13">The sequence shown here is derived from an EMBL/GenBank/DDBJ whole genome shotgun (WGS) entry which is preliminary data.</text>
</comment>
<feature type="transmembrane region" description="Helical" evidence="11">
    <location>
        <begin position="107"/>
        <end position="125"/>
    </location>
</feature>
<sequence length="369" mass="41161">MDGGAGAFQLCFPSHNASCLRARRPPSQAALLYTLVGTAGLLTSLLNLLVIISIAHFRQLHTPTNTLLLSLAVCDLLVGALVMPVEGLRYVESCWLLGRALCTLSPFYTYCLLSASVGNLVLVSLDRYLAVCQPLHYHSTVTMGRVRAGVCGCWLCSVLYNGLVLEEHLARPLRYSRCYGDCVVVVSQAWGTIDLLFTCVGPCLVMVLLYLRVFAAAASQVRLVNAMSMAGAVRRSEWKAAWTLGVVVAVFLLCFCPYYYPLVVGQDTSNSLAYFSAVSWIMLANSCVNPLIYALFYPWFRTALRCIFTLKILEPGVVCLAMFPTAFKPDDVERTRHKLKEREKEERGEEKKREIDRERERARERETTS</sequence>
<dbReference type="Gene3D" id="1.20.1070.10">
    <property type="entry name" value="Rhodopsin 7-helix transmembrane proteins"/>
    <property type="match status" value="1"/>
</dbReference>
<feature type="transmembrane region" description="Helical" evidence="11">
    <location>
        <begin position="146"/>
        <end position="165"/>
    </location>
</feature>
<feature type="region of interest" description="Disordered" evidence="10">
    <location>
        <begin position="334"/>
        <end position="369"/>
    </location>
</feature>
<keyword evidence="2" id="KW-1003">Cell membrane</keyword>
<feature type="domain" description="G-protein coupled receptors family 1 profile" evidence="12">
    <location>
        <begin position="46"/>
        <end position="293"/>
    </location>
</feature>
<feature type="transmembrane region" description="Helical" evidence="11">
    <location>
        <begin position="240"/>
        <end position="260"/>
    </location>
</feature>
<keyword evidence="8 9" id="KW-0807">Transducer</keyword>
<dbReference type="InterPro" id="IPR050569">
    <property type="entry name" value="TAAR"/>
</dbReference>
<evidence type="ECO:0000256" key="7">
    <source>
        <dbReference type="ARBA" id="ARBA00023170"/>
    </source>
</evidence>
<protein>
    <submittedName>
        <fullName evidence="13">Trace amine-associated receptor 13c</fullName>
    </submittedName>
</protein>
<feature type="transmembrane region" description="Helical" evidence="11">
    <location>
        <begin position="195"/>
        <end position="219"/>
    </location>
</feature>